<dbReference type="Proteomes" id="UP001454036">
    <property type="component" value="Unassembled WGS sequence"/>
</dbReference>
<gene>
    <name evidence="2" type="ORF">LIER_13496</name>
</gene>
<sequence length="438" mass="47956">MRIFKWDQQFSPRKESEIAPVWIRIEGLPVYMFVEMPLLSDANAIGSPLRVHPLSVNRGEETTAPRVLDELPQPAQRKNKHGKKVAYAKFRKEKHGIGELNSQRPTTSSRGKSLQIDNRSSCSVSACTAGQNVDIVDLVNVAGQSSQDFQVPGHEFSAKSIMFDIGSNADMVQDVAQTAESSVSGQSLGKENYAAKVLDKLTESSSVSDLVPPLGDAFDMANLHGGQHGGEAVIDGGVNTIDTSDIQINKYEFHTPNMTWVEVQSLGKSEENGIIQGKYRGSDLIACQQKVDSFIKDVEDLKEKIDKVDSAIIDQIGKSSATKVFLKSHFERCILYPLPMTDLIDNEDKPDPCTKSELPEGGQARNMVSQDQKSLVTILSKLCYEQLSKSQGAQKWRTTVQIAPISEGPGIVKVALLQLGGKECVTEMRGGFPFDDKG</sequence>
<proteinExistence type="predicted"/>
<feature type="compositionally biased region" description="Polar residues" evidence="1">
    <location>
        <begin position="100"/>
        <end position="115"/>
    </location>
</feature>
<evidence type="ECO:0000313" key="2">
    <source>
        <dbReference type="EMBL" id="GAA0155868.1"/>
    </source>
</evidence>
<organism evidence="2 3">
    <name type="scientific">Lithospermum erythrorhizon</name>
    <name type="common">Purple gromwell</name>
    <name type="synonym">Lithospermum officinale var. erythrorhizon</name>
    <dbReference type="NCBI Taxonomy" id="34254"/>
    <lineage>
        <taxon>Eukaryota</taxon>
        <taxon>Viridiplantae</taxon>
        <taxon>Streptophyta</taxon>
        <taxon>Embryophyta</taxon>
        <taxon>Tracheophyta</taxon>
        <taxon>Spermatophyta</taxon>
        <taxon>Magnoliopsida</taxon>
        <taxon>eudicotyledons</taxon>
        <taxon>Gunneridae</taxon>
        <taxon>Pentapetalae</taxon>
        <taxon>asterids</taxon>
        <taxon>lamiids</taxon>
        <taxon>Boraginales</taxon>
        <taxon>Boraginaceae</taxon>
        <taxon>Boraginoideae</taxon>
        <taxon>Lithospermeae</taxon>
        <taxon>Lithospermum</taxon>
    </lineage>
</organism>
<evidence type="ECO:0000256" key="1">
    <source>
        <dbReference type="SAM" id="MobiDB-lite"/>
    </source>
</evidence>
<dbReference type="AlphaFoldDB" id="A0AAV3Q084"/>
<reference evidence="2 3" key="1">
    <citation type="submission" date="2024-01" db="EMBL/GenBank/DDBJ databases">
        <title>The complete chloroplast genome sequence of Lithospermum erythrorhizon: insights into the phylogenetic relationship among Boraginaceae species and the maternal lineages of purple gromwells.</title>
        <authorList>
            <person name="Okada T."/>
            <person name="Watanabe K."/>
        </authorList>
    </citation>
    <scope>NUCLEOTIDE SEQUENCE [LARGE SCALE GENOMIC DNA]</scope>
</reference>
<accession>A0AAV3Q084</accession>
<evidence type="ECO:0000313" key="3">
    <source>
        <dbReference type="Proteomes" id="UP001454036"/>
    </source>
</evidence>
<feature type="region of interest" description="Disordered" evidence="1">
    <location>
        <begin position="96"/>
        <end position="115"/>
    </location>
</feature>
<comment type="caution">
    <text evidence="2">The sequence shown here is derived from an EMBL/GenBank/DDBJ whole genome shotgun (WGS) entry which is preliminary data.</text>
</comment>
<keyword evidence="3" id="KW-1185">Reference proteome</keyword>
<evidence type="ECO:0008006" key="4">
    <source>
        <dbReference type="Google" id="ProtNLM"/>
    </source>
</evidence>
<dbReference type="EMBL" id="BAABME010002736">
    <property type="protein sequence ID" value="GAA0155868.1"/>
    <property type="molecule type" value="Genomic_DNA"/>
</dbReference>
<protein>
    <recommendedName>
        <fullName evidence="4">DUF4283 domain-containing protein</fullName>
    </recommendedName>
</protein>
<name>A0AAV3Q084_LITER</name>